<organism evidence="1 2">
    <name type="scientific">Cardiocondyla obscurior</name>
    <dbReference type="NCBI Taxonomy" id="286306"/>
    <lineage>
        <taxon>Eukaryota</taxon>
        <taxon>Metazoa</taxon>
        <taxon>Ecdysozoa</taxon>
        <taxon>Arthropoda</taxon>
        <taxon>Hexapoda</taxon>
        <taxon>Insecta</taxon>
        <taxon>Pterygota</taxon>
        <taxon>Neoptera</taxon>
        <taxon>Endopterygota</taxon>
        <taxon>Hymenoptera</taxon>
        <taxon>Apocrita</taxon>
        <taxon>Aculeata</taxon>
        <taxon>Formicoidea</taxon>
        <taxon>Formicidae</taxon>
        <taxon>Myrmicinae</taxon>
        <taxon>Cardiocondyla</taxon>
    </lineage>
</organism>
<dbReference type="Proteomes" id="UP001430953">
    <property type="component" value="Unassembled WGS sequence"/>
</dbReference>
<reference evidence="1 2" key="1">
    <citation type="submission" date="2023-03" db="EMBL/GenBank/DDBJ databases">
        <title>High recombination rates correlate with genetic variation in Cardiocondyla obscurior ants.</title>
        <authorList>
            <person name="Errbii M."/>
        </authorList>
    </citation>
    <scope>NUCLEOTIDE SEQUENCE [LARGE SCALE GENOMIC DNA]</scope>
    <source>
        <strain evidence="1">Alpha-2009</strain>
        <tissue evidence="1">Whole body</tissue>
    </source>
</reference>
<evidence type="ECO:0008006" key="3">
    <source>
        <dbReference type="Google" id="ProtNLM"/>
    </source>
</evidence>
<gene>
    <name evidence="1" type="ORF">PUN28_001530</name>
</gene>
<dbReference type="EMBL" id="JADYXP020000001">
    <property type="protein sequence ID" value="KAL0134816.1"/>
    <property type="molecule type" value="Genomic_DNA"/>
</dbReference>
<name>A0AAW2H5G4_9HYME</name>
<accession>A0AAW2H5G4</accession>
<evidence type="ECO:0000313" key="2">
    <source>
        <dbReference type="Proteomes" id="UP001430953"/>
    </source>
</evidence>
<proteinExistence type="predicted"/>
<evidence type="ECO:0000313" key="1">
    <source>
        <dbReference type="EMBL" id="KAL0134816.1"/>
    </source>
</evidence>
<sequence>MRGHCPAQPAGHDTTYDNRGTFEVCTYVTRAVKTNYSVREGLQHAATVRKFTRRANTKYTLKSAGCTKNAKWRRNRGELSAHLRVKWAVNNINRAAGEEPSRMDFHF</sequence>
<protein>
    <recommendedName>
        <fullName evidence="3">Transposase DDE domain-containing protein</fullName>
    </recommendedName>
</protein>
<dbReference type="AlphaFoldDB" id="A0AAW2H5G4"/>
<comment type="caution">
    <text evidence="1">The sequence shown here is derived from an EMBL/GenBank/DDBJ whole genome shotgun (WGS) entry which is preliminary data.</text>
</comment>
<keyword evidence="2" id="KW-1185">Reference proteome</keyword>